<dbReference type="STRING" id="517418.Ctha_1638"/>
<dbReference type="InterPro" id="IPR048954">
    <property type="entry name" value="PorZ_N"/>
</dbReference>
<dbReference type="KEGG" id="cts:Ctha_1638"/>
<evidence type="ECO:0000259" key="2">
    <source>
        <dbReference type="Pfam" id="PF21544"/>
    </source>
</evidence>
<dbReference type="AlphaFoldDB" id="B3QSP9"/>
<dbReference type="HOGENOM" id="CLU_018865_0_0_10"/>
<evidence type="ECO:0000313" key="4">
    <source>
        <dbReference type="Proteomes" id="UP000001208"/>
    </source>
</evidence>
<dbReference type="EMBL" id="CP001100">
    <property type="protein sequence ID" value="ACF14096.1"/>
    <property type="molecule type" value="Genomic_DNA"/>
</dbReference>
<reference evidence="3 4" key="1">
    <citation type="submission" date="2008-06" db="EMBL/GenBank/DDBJ databases">
        <title>Complete sequence of Chloroherpeton thalassium ATCC 35110.</title>
        <authorList>
            <consortium name="US DOE Joint Genome Institute"/>
            <person name="Lucas S."/>
            <person name="Copeland A."/>
            <person name="Lapidus A."/>
            <person name="Glavina del Rio T."/>
            <person name="Dalin E."/>
            <person name="Tice H."/>
            <person name="Bruce D."/>
            <person name="Goodwin L."/>
            <person name="Pitluck S."/>
            <person name="Schmutz J."/>
            <person name="Larimer F."/>
            <person name="Land M."/>
            <person name="Hauser L."/>
            <person name="Kyrpides N."/>
            <person name="Mikhailova N."/>
            <person name="Liu Z."/>
            <person name="Li T."/>
            <person name="Zhao F."/>
            <person name="Overmann J."/>
            <person name="Bryant D.A."/>
            <person name="Richardson P."/>
        </authorList>
    </citation>
    <scope>NUCLEOTIDE SEQUENCE [LARGE SCALE GENOMIC DNA]</scope>
    <source>
        <strain evidence="4">ATCC 35110 / GB-78</strain>
    </source>
</reference>
<dbReference type="eggNOG" id="COG3292">
    <property type="taxonomic scope" value="Bacteria"/>
</dbReference>
<keyword evidence="4" id="KW-1185">Reference proteome</keyword>
<dbReference type="SUPFAM" id="SSF63829">
    <property type="entry name" value="Calcium-dependent phosphotriesterase"/>
    <property type="match status" value="2"/>
</dbReference>
<proteinExistence type="predicted"/>
<name>B3QSP9_CHLT3</name>
<dbReference type="OrthoDB" id="9807410at2"/>
<feature type="domain" description="PorZ N-terminal beta-propeller" evidence="2">
    <location>
        <begin position="51"/>
        <end position="209"/>
    </location>
</feature>
<feature type="chain" id="PRO_5002797636" evidence="1">
    <location>
        <begin position="23"/>
        <end position="754"/>
    </location>
</feature>
<gene>
    <name evidence="3" type="ordered locus">Ctha_1638</name>
</gene>
<dbReference type="Gene3D" id="2.130.10.10">
    <property type="entry name" value="YVTN repeat-like/Quinoprotein amine dehydrogenase"/>
    <property type="match status" value="3"/>
</dbReference>
<evidence type="ECO:0000256" key="1">
    <source>
        <dbReference type="SAM" id="SignalP"/>
    </source>
</evidence>
<dbReference type="Pfam" id="PF21544">
    <property type="entry name" value="PorZ_N_b_propeller"/>
    <property type="match status" value="1"/>
</dbReference>
<dbReference type="InterPro" id="IPR015943">
    <property type="entry name" value="WD40/YVTN_repeat-like_dom_sf"/>
</dbReference>
<feature type="signal peptide" evidence="1">
    <location>
        <begin position="1"/>
        <end position="22"/>
    </location>
</feature>
<evidence type="ECO:0000313" key="3">
    <source>
        <dbReference type="EMBL" id="ACF14096.1"/>
    </source>
</evidence>
<dbReference type="Gene3D" id="2.60.40.4070">
    <property type="match status" value="1"/>
</dbReference>
<dbReference type="Proteomes" id="UP000001208">
    <property type="component" value="Chromosome"/>
</dbReference>
<sequence length="754" mass="81538">MLKNLIALFSFSLFFFMQPVFAQVYGTWKSLTSLQKATSIAAEKQSGQAIWVGTTGGVYRFETGTQSLQTFTNTDGLLGIDVSAVMYDSLRNALWIGFSDGKINFYDLSSSRISNYYELSRISQFSSNAIRNFYLHGDSIFVGTDFGVALFQVSRDEFRDTFFQLGAFDEGLCAQSTTVLENMLVVATEAGLAMGDLTLSNLVSPSSWENISASVSGEVYAVCHFNNAVYVGAENGLFILDGTQLVSHSSISGKKVLRLDATQTALFALAEDELVEISTESETHVEGDFSTAVSLAACQDGRVFLADTLSSLLEVVNGEILTHEINSPCSNVFAVLGFDAEGRLWGSSSYNSTSAVGFYAFDGTTWTNYANVLADGASDTIFQFCDIQARGSATYFGTWGGGLLKLTDDSLHVFHNGNSDLVGTSSENDFIIIPSLAKDENDLIWMTNYLTKTNPIHALTEDDVFKKYGSSSQSATSFPSSYVAEHILIDKEGKKWISCVSKNGDALGLYIFDDHETSDDLSDDAWSFLDDETGSGALPSLKINGMSLDQNGIVWIATDNGGAYFFDSENIDDAISISELDGENLTAIAVDELNRKWFGSENGVWVLDDNATEIEAHYTAENSELLSNQVYAIAIEDASGKVYIGTDQGLSVFHSVAVSPKQSLTTLKIYPNPYRVPSSGSLVVEGLTRNASLKILTISGKLVRHISGYGGSVIEWDGCDSQGKTVASGIYIAVGISESGEDTAVGKIAVIRRK</sequence>
<organism evidence="3 4">
    <name type="scientific">Chloroherpeton thalassium (strain ATCC 35110 / GB-78)</name>
    <dbReference type="NCBI Taxonomy" id="517418"/>
    <lineage>
        <taxon>Bacteria</taxon>
        <taxon>Pseudomonadati</taxon>
        <taxon>Chlorobiota</taxon>
        <taxon>Chlorobiia</taxon>
        <taxon>Chlorobiales</taxon>
        <taxon>Chloroherpetonaceae</taxon>
        <taxon>Chloroherpeton</taxon>
    </lineage>
</organism>
<keyword evidence="1" id="KW-0732">Signal</keyword>
<accession>B3QSP9</accession>
<protein>
    <submittedName>
        <fullName evidence="3">Two component regulator propeller domain protein</fullName>
    </submittedName>
</protein>